<dbReference type="SMART" id="SM00471">
    <property type="entry name" value="HDc"/>
    <property type="match status" value="1"/>
</dbReference>
<dbReference type="InterPro" id="IPR006674">
    <property type="entry name" value="HD_domain"/>
</dbReference>
<dbReference type="Proteomes" id="UP000326837">
    <property type="component" value="Chromosome"/>
</dbReference>
<name>A0A5K7XKI9_9BACT</name>
<dbReference type="RefSeq" id="WP_152101014.1">
    <property type="nucleotide sequence ID" value="NZ_AP021861.1"/>
</dbReference>
<dbReference type="KEGG" id="lpav:PLANPX_5303"/>
<dbReference type="GO" id="GO:0008832">
    <property type="term" value="F:dGTPase activity"/>
    <property type="evidence" value="ECO:0007669"/>
    <property type="project" value="TreeGrafter"/>
</dbReference>
<reference evidence="3" key="1">
    <citation type="submission" date="2019-10" db="EMBL/GenBank/DDBJ databases">
        <title>Lacipirellula parvula gen. nov., sp. nov., representing a lineage of planctomycetes widespread in freshwater anoxic habitats, and description of the family Lacipirellulaceae.</title>
        <authorList>
            <person name="Dedysh S.N."/>
            <person name="Kulichevskaya I.S."/>
            <person name="Beletsky A.V."/>
            <person name="Rakitin A.L."/>
            <person name="Mardanov A.V."/>
            <person name="Ivanova A.A."/>
            <person name="Saltykova V.X."/>
            <person name="Rijpstra W.I.C."/>
            <person name="Sinninghe Damste J.S."/>
            <person name="Ravin N.V."/>
        </authorList>
    </citation>
    <scope>NUCLEOTIDE SEQUENCE [LARGE SCALE GENOMIC DNA]</scope>
    <source>
        <strain evidence="3">PX69</strain>
    </source>
</reference>
<evidence type="ECO:0000313" key="2">
    <source>
        <dbReference type="EMBL" id="BBO35691.1"/>
    </source>
</evidence>
<dbReference type="Gene3D" id="1.10.3210.10">
    <property type="entry name" value="Hypothetical protein af1432"/>
    <property type="match status" value="1"/>
</dbReference>
<keyword evidence="2" id="KW-0378">Hydrolase</keyword>
<accession>A0A5K7XKI9</accession>
<dbReference type="Pfam" id="PF01966">
    <property type="entry name" value="HD"/>
    <property type="match status" value="1"/>
</dbReference>
<dbReference type="EMBL" id="AP021861">
    <property type="protein sequence ID" value="BBO35691.1"/>
    <property type="molecule type" value="Genomic_DNA"/>
</dbReference>
<dbReference type="InterPro" id="IPR003607">
    <property type="entry name" value="HD/PDEase_dom"/>
</dbReference>
<dbReference type="PANTHER" id="PTHR11373:SF4">
    <property type="entry name" value="DEOXYNUCLEOSIDE TRIPHOSPHATE TRIPHOSPHOHYDROLASE SAMHD1"/>
    <property type="match status" value="1"/>
</dbReference>
<evidence type="ECO:0000259" key="1">
    <source>
        <dbReference type="SMART" id="SM00471"/>
    </source>
</evidence>
<keyword evidence="3" id="KW-1185">Reference proteome</keyword>
<organism evidence="2 3">
    <name type="scientific">Lacipirellula parvula</name>
    <dbReference type="NCBI Taxonomy" id="2650471"/>
    <lineage>
        <taxon>Bacteria</taxon>
        <taxon>Pseudomonadati</taxon>
        <taxon>Planctomycetota</taxon>
        <taxon>Planctomycetia</taxon>
        <taxon>Pirellulales</taxon>
        <taxon>Lacipirellulaceae</taxon>
        <taxon>Lacipirellula</taxon>
    </lineage>
</organism>
<gene>
    <name evidence="2" type="ORF">PLANPX_5303</name>
</gene>
<dbReference type="PANTHER" id="PTHR11373">
    <property type="entry name" value="DEOXYNUCLEOSIDE TRIPHOSPHATE TRIPHOSPHOHYDROLASE"/>
    <property type="match status" value="1"/>
</dbReference>
<dbReference type="Pfam" id="PF19276">
    <property type="entry name" value="HD_assoc_2"/>
    <property type="match status" value="1"/>
</dbReference>
<dbReference type="AlphaFoldDB" id="A0A5K7XKI9"/>
<dbReference type="CDD" id="cd00077">
    <property type="entry name" value="HDc"/>
    <property type="match status" value="1"/>
</dbReference>
<sequence length="505" mass="56721">MQPLKEQIDAFVADHLPTDTVAWIDTYASHKIIHDALWGTFKLTPYEVALLDTPLLQRLRYLHQTGAVYLTYPSAHHTRFEHSLGVLCQSGRLCAALKASALDEGRVDASCEDNVRYAALLHDTGHGPFSHTSEQFYSSLPDMEQFQRDHPEYSQSGGGEILSALIVQSPAFQNFVSGINSKRKRKLNCDKIAQLITGTTDASEVFMSEIVHGPFDADKLDYMPRDGMFSGLKMHVDLDRLFHSIRILTANFDGESQTRIAGHLSGLSPLTQVMFNKMLLFTGMYHHHKVRAVDCMLWAIFLLATERGAKVGGSTLTSCVDFLRLTDDRLLIPELCNDDDIKSLITDIRERRIWKKALVIARNTVPPSMHNEAGESPHHLYAGVATLAGNTQEKVRIRREIAKRIWEVASKPCPIHKVWLDVPQPPGMTEAKQMWIEAPGQLEPHTLEHFIPVDKWVELYGAHQSRAHVFAPAEACKAVGEAAKKVFYDLFKLEFLDQATAFAKS</sequence>
<dbReference type="InterPro" id="IPR050135">
    <property type="entry name" value="dGTPase-like"/>
</dbReference>
<protein>
    <submittedName>
        <fullName evidence="2">DNTP triphosphohydrolase</fullName>
    </submittedName>
</protein>
<proteinExistence type="predicted"/>
<dbReference type="GO" id="GO:0006203">
    <property type="term" value="P:dGTP catabolic process"/>
    <property type="evidence" value="ECO:0007669"/>
    <property type="project" value="TreeGrafter"/>
</dbReference>
<dbReference type="InterPro" id="IPR045509">
    <property type="entry name" value="HD_assoc_2"/>
</dbReference>
<evidence type="ECO:0000313" key="3">
    <source>
        <dbReference type="Proteomes" id="UP000326837"/>
    </source>
</evidence>
<feature type="domain" description="HD/PDEase" evidence="1">
    <location>
        <begin position="75"/>
        <end position="232"/>
    </location>
</feature>
<dbReference type="SUPFAM" id="SSF109604">
    <property type="entry name" value="HD-domain/PDEase-like"/>
    <property type="match status" value="1"/>
</dbReference>